<gene>
    <name evidence="3" type="ORF">ACHAWO_004202</name>
</gene>
<comment type="caution">
    <text evidence="3">The sequence shown here is derived from an EMBL/GenBank/DDBJ whole genome shotgun (WGS) entry which is preliminary data.</text>
</comment>
<feature type="compositionally biased region" description="Polar residues" evidence="2">
    <location>
        <begin position="68"/>
        <end position="81"/>
    </location>
</feature>
<reference evidence="3 4" key="1">
    <citation type="submission" date="2024-10" db="EMBL/GenBank/DDBJ databases">
        <title>Updated reference genomes for cyclostephanoid diatoms.</title>
        <authorList>
            <person name="Roberts W.R."/>
            <person name="Alverson A.J."/>
        </authorList>
    </citation>
    <scope>NUCLEOTIDE SEQUENCE [LARGE SCALE GENOMIC DNA]</scope>
    <source>
        <strain evidence="3 4">AJA010-31</strain>
    </source>
</reference>
<evidence type="ECO:0000256" key="2">
    <source>
        <dbReference type="SAM" id="MobiDB-lite"/>
    </source>
</evidence>
<protein>
    <submittedName>
        <fullName evidence="3">Uncharacterized protein</fullName>
    </submittedName>
</protein>
<dbReference type="Proteomes" id="UP001530400">
    <property type="component" value="Unassembled WGS sequence"/>
</dbReference>
<feature type="region of interest" description="Disordered" evidence="2">
    <location>
        <begin position="35"/>
        <end position="86"/>
    </location>
</feature>
<feature type="coiled-coil region" evidence="1">
    <location>
        <begin position="1108"/>
        <end position="1149"/>
    </location>
</feature>
<feature type="compositionally biased region" description="Polar residues" evidence="2">
    <location>
        <begin position="178"/>
        <end position="190"/>
    </location>
</feature>
<keyword evidence="1" id="KW-0175">Coiled coil</keyword>
<organism evidence="3 4">
    <name type="scientific">Cyclotella atomus</name>
    <dbReference type="NCBI Taxonomy" id="382360"/>
    <lineage>
        <taxon>Eukaryota</taxon>
        <taxon>Sar</taxon>
        <taxon>Stramenopiles</taxon>
        <taxon>Ochrophyta</taxon>
        <taxon>Bacillariophyta</taxon>
        <taxon>Coscinodiscophyceae</taxon>
        <taxon>Thalassiosirophycidae</taxon>
        <taxon>Stephanodiscales</taxon>
        <taxon>Stephanodiscaceae</taxon>
        <taxon>Cyclotella</taxon>
    </lineage>
</organism>
<name>A0ABD3NAC8_9STRA</name>
<feature type="region of interest" description="Disordered" evidence="2">
    <location>
        <begin position="1"/>
        <end position="20"/>
    </location>
</feature>
<feature type="compositionally biased region" description="Basic and acidic residues" evidence="2">
    <location>
        <begin position="1183"/>
        <end position="1220"/>
    </location>
</feature>
<accession>A0ABD3NAC8</accession>
<dbReference type="EMBL" id="JALLPJ020001250">
    <property type="protein sequence ID" value="KAL3773043.1"/>
    <property type="molecule type" value="Genomic_DNA"/>
</dbReference>
<feature type="compositionally biased region" description="Polar residues" evidence="2">
    <location>
        <begin position="612"/>
        <end position="622"/>
    </location>
</feature>
<feature type="region of interest" description="Disordered" evidence="2">
    <location>
        <begin position="612"/>
        <end position="631"/>
    </location>
</feature>
<evidence type="ECO:0000313" key="3">
    <source>
        <dbReference type="EMBL" id="KAL3773043.1"/>
    </source>
</evidence>
<feature type="compositionally biased region" description="Basic residues" evidence="2">
    <location>
        <begin position="163"/>
        <end position="173"/>
    </location>
</feature>
<evidence type="ECO:0000256" key="1">
    <source>
        <dbReference type="SAM" id="Coils"/>
    </source>
</evidence>
<feature type="compositionally biased region" description="Polar residues" evidence="2">
    <location>
        <begin position="1372"/>
        <end position="1381"/>
    </location>
</feature>
<keyword evidence="4" id="KW-1185">Reference proteome</keyword>
<feature type="compositionally biased region" description="Low complexity" evidence="2">
    <location>
        <begin position="271"/>
        <end position="287"/>
    </location>
</feature>
<feature type="region of interest" description="Disordered" evidence="2">
    <location>
        <begin position="138"/>
        <end position="197"/>
    </location>
</feature>
<feature type="region of interest" description="Disordered" evidence="2">
    <location>
        <begin position="1360"/>
        <end position="1404"/>
    </location>
</feature>
<proteinExistence type="predicted"/>
<evidence type="ECO:0000313" key="4">
    <source>
        <dbReference type="Proteomes" id="UP001530400"/>
    </source>
</evidence>
<feature type="region of interest" description="Disordered" evidence="2">
    <location>
        <begin position="1183"/>
        <end position="1239"/>
    </location>
</feature>
<feature type="compositionally biased region" description="Acidic residues" evidence="2">
    <location>
        <begin position="11"/>
        <end position="20"/>
    </location>
</feature>
<feature type="region of interest" description="Disordered" evidence="2">
    <location>
        <begin position="271"/>
        <end position="297"/>
    </location>
</feature>
<sequence length="1404" mass="156364">MPTVKYVYEGNETDPDETLLEEDDDEVIATQMDFNTDNTMDEADNKRSPATPQFTQPLPLRGGGRFAPSTQSSISAAPSTNRRSKKARLKELAEMMDSDESDEELSEQAFLEGLACRQREQMERMESQTQRGSISFAGTARERTVGDGPLCISRGRQESRNTKSYRSRSRSVGRKQNDSLCTQNTTQMGNRSVDVTARDQTLLGNSTMDRDQTLLGNTVDDLQDSMNDEYAETQAWEKEMLNIDTDAPATPKKNASFHSGRGAAAANNPYQKQQYNQQRQKQYTQQPKEQKPRKSIPKMSFEQLKQRRQSFNKQPGWQTKAYQSSLTDLISSFLSTPESEQTLASCQLARKRCFDATSRALARLAIVSRSGNVVNDCNPPSPRSLPSFMSVMNVQGPEDGMHDVFVGQSVHGRCARTVCLGLEEGVLEQLTVRAAQFAAGVCSEAGGGKMTMGLVEAALEFLATAFACLECDLVYDMLLLSVNGSKDERRSIFDVLLDLAPNEDRETANNMSTLAFLAVSRGLEAANFVARYATSLDSAGCCKTYASPHTIIRTLDHNTIDEGGVGFLSALGKDLCLHLEDYNGVRVGRLNEMAKYAYDSILRFNPMISTDNGEPYRETSSNSRDDRRGRENDSLCVDTDVGLVDSFQCRQPSVVKDRMCAAYVEYLSSLIQIGVVSGWLNSDSDKTVEKLCQKLFLVIETRSRLRRSTNQRTSNDSSGDSESVCAASLSLLLLALPMHQENPADSMSFRKMGGSTGTISDVFESPLVKRMVELGLSLSCEIGQKESASPARTHALTSILYMMIDLVVVGGASLISRALSRQLNKFLADAIVRVSQLETIGITKNGAHIEAVLLFLLHLHNGCPNLVRETLRNHFEQSACSENERDASSSFVGNLLQLCAHPSFSVSSAASALFRSLLKGSPLDNTSDVLSDIIVDSFETDYVSSSVDSAFHSLVEMTYATYDSQAGRHSSRHLPRICFVGDMLNTCLTSSDMQQMVFESFAVTFKNKSVLDVFADMLHMSKKSIDGANTLFTSSTLSIISLLSHVLPSCRLEQNLNVSATLESTGLMAIESAMSQGTSSDLTHRALKHQKSLQVNENTLALTFTKLRSNLKHDEASLCNKINEAEQEIRELRDKLSAKEEERAKLSIALNDQRGTYEKKLELVKFESQSIAKKSAEIHIHERKRAEQHALKHERLYRDEREKRRASEEEAQRLKNELSRANDNTSKLQEALDQEQTEKDDAMTALEANKRELEMSSKELEELQAKLLHSEKISRDLSINNKDLEAAVEETCEKLVNLATIYQRNETEMDKYKMELRSAVNAANKNCDTAISKYEAQRKENKSLKKELESTIAELNEMKAQKADVQRLRKTAPTQYINQLRNDPRVQARPQKSRSGKENSFSAR</sequence>